<dbReference type="Proteomes" id="UP000740413">
    <property type="component" value="Unassembled WGS sequence"/>
</dbReference>
<evidence type="ECO:0008006" key="4">
    <source>
        <dbReference type="Google" id="ProtNLM"/>
    </source>
</evidence>
<dbReference type="RefSeq" id="WP_214610828.1">
    <property type="nucleotide sequence ID" value="NZ_JACATN010000002.1"/>
</dbReference>
<reference evidence="3" key="1">
    <citation type="submission" date="2023-07" db="EMBL/GenBank/DDBJ databases">
        <title>Zobellia barbeyronii sp. nov., a new marine flavobacterium, isolated from green and red algae.</title>
        <authorList>
            <person name="Nedashkovskaya O.I."/>
            <person name="Otstavnykh N."/>
            <person name="Zhukova N."/>
            <person name="Guzev K."/>
            <person name="Chausova V."/>
            <person name="Tekutyeva L."/>
            <person name="Mikhailov V."/>
            <person name="Isaeva M."/>
        </authorList>
    </citation>
    <scope>NUCLEOTIDE SEQUENCE [LARGE SCALE GENOMIC DNA]</scope>
    <source>
        <strain evidence="3">KMM 6746</strain>
    </source>
</reference>
<dbReference type="EMBL" id="JACATN010000002">
    <property type="protein sequence ID" value="MBT2160600.1"/>
    <property type="molecule type" value="Genomic_DNA"/>
</dbReference>
<accession>A0ABS5WCS8</accession>
<gene>
    <name evidence="2" type="ORF">HW347_04935</name>
</gene>
<evidence type="ECO:0000256" key="1">
    <source>
        <dbReference type="SAM" id="SignalP"/>
    </source>
</evidence>
<feature type="chain" id="PRO_5046898214" description="TPM domain-containing protein" evidence="1">
    <location>
        <begin position="19"/>
        <end position="306"/>
    </location>
</feature>
<protein>
    <recommendedName>
        <fullName evidence="4">TPM domain-containing protein</fullName>
    </recommendedName>
</protein>
<organism evidence="2 3">
    <name type="scientific">Zobellia barbeyronii</name>
    <dbReference type="NCBI Taxonomy" id="2748009"/>
    <lineage>
        <taxon>Bacteria</taxon>
        <taxon>Pseudomonadati</taxon>
        <taxon>Bacteroidota</taxon>
        <taxon>Flavobacteriia</taxon>
        <taxon>Flavobacteriales</taxon>
        <taxon>Flavobacteriaceae</taxon>
        <taxon>Zobellia</taxon>
    </lineage>
</organism>
<sequence>MKFKLFILTLFWTSLTFASGFKTFVPTENGYQHVKINIEKKTINDICNHLGYNSDQFYTYFDTDIKSSNVFLVIFKVFTDDIICVLTDDTVSSISKRDVTNYLTNFNLKKEFDSYKIESTLSDGVKNKSLTEEFLEEIFNQTDNLKDNSIIALNIGYELYFINGILTKYITTDGLSKWSKMWKNEMPSTYFKYENSAKQYWINEENIIKEINVQSDAFSRTPDGVLNEYIKFHANSDGTINYKMLLVAHYDEKISLGEFKGINKGRYSLSTEFNNKDEYKRTTYRVNKGLYTFDGNGYLVNAYTSD</sequence>
<evidence type="ECO:0000313" key="3">
    <source>
        <dbReference type="Proteomes" id="UP000740413"/>
    </source>
</evidence>
<name>A0ABS5WCS8_9FLAO</name>
<keyword evidence="1" id="KW-0732">Signal</keyword>
<comment type="caution">
    <text evidence="2">The sequence shown here is derived from an EMBL/GenBank/DDBJ whole genome shotgun (WGS) entry which is preliminary data.</text>
</comment>
<proteinExistence type="predicted"/>
<evidence type="ECO:0000313" key="2">
    <source>
        <dbReference type="EMBL" id="MBT2160600.1"/>
    </source>
</evidence>
<feature type="signal peptide" evidence="1">
    <location>
        <begin position="1"/>
        <end position="18"/>
    </location>
</feature>
<keyword evidence="3" id="KW-1185">Reference proteome</keyword>